<gene>
    <name evidence="1" type="ORF">H5P27_11585</name>
</gene>
<evidence type="ECO:0000313" key="1">
    <source>
        <dbReference type="EMBL" id="MBC2606685.1"/>
    </source>
</evidence>
<comment type="caution">
    <text evidence="1">The sequence shown here is derived from an EMBL/GenBank/DDBJ whole genome shotgun (WGS) entry which is preliminary data.</text>
</comment>
<protein>
    <submittedName>
        <fullName evidence="1">Nucleoside 2-deoxyribosyltransferase</fullName>
    </submittedName>
</protein>
<dbReference type="GO" id="GO:0016740">
    <property type="term" value="F:transferase activity"/>
    <property type="evidence" value="ECO:0007669"/>
    <property type="project" value="UniProtKB-KW"/>
</dbReference>
<dbReference type="PANTHER" id="PTHR15364:SF0">
    <property type="entry name" value="2'-DEOXYNUCLEOSIDE 5'-PHOSPHATE N-HYDROLASE 1"/>
    <property type="match status" value="1"/>
</dbReference>
<proteinExistence type="predicted"/>
<name>A0A7X1B6R6_9BACT</name>
<dbReference type="Gene3D" id="3.40.50.450">
    <property type="match status" value="1"/>
</dbReference>
<dbReference type="InterPro" id="IPR051239">
    <property type="entry name" value="2'-dNMP_N-hydrolase"/>
</dbReference>
<dbReference type="Pfam" id="PF05014">
    <property type="entry name" value="Nuc_deoxyrib_tr"/>
    <property type="match status" value="1"/>
</dbReference>
<sequence>MKIYCAGPLFTQSERDEIAAVASTLEKGGFDVFLPHRDGLEFRDLLPRLVDKGVAPEKANELVARSIFSLDAYHVLDSDGLVFNLNGRVPDEGTMVEAGIAWASGKAIVAFKDDPRSLMEGSDNPMVCGLSDFVVAHTAEEVLESFRKLFLENPNALRNREVPPPPAGEKICQALKTEDVDSVCELLIAEFGK</sequence>
<organism evidence="1 2">
    <name type="scientific">Pelagicoccus albus</name>
    <dbReference type="NCBI Taxonomy" id="415222"/>
    <lineage>
        <taxon>Bacteria</taxon>
        <taxon>Pseudomonadati</taxon>
        <taxon>Verrucomicrobiota</taxon>
        <taxon>Opitutia</taxon>
        <taxon>Puniceicoccales</taxon>
        <taxon>Pelagicoccaceae</taxon>
        <taxon>Pelagicoccus</taxon>
    </lineage>
</organism>
<evidence type="ECO:0000313" key="2">
    <source>
        <dbReference type="Proteomes" id="UP000526501"/>
    </source>
</evidence>
<keyword evidence="1" id="KW-0808">Transferase</keyword>
<accession>A0A7X1B6R6</accession>
<dbReference type="GO" id="GO:0070694">
    <property type="term" value="F:5-hydroxymethyl-dUMP N-hydrolase activity"/>
    <property type="evidence" value="ECO:0007669"/>
    <property type="project" value="TreeGrafter"/>
</dbReference>
<dbReference type="PANTHER" id="PTHR15364">
    <property type="entry name" value="2'-DEOXYNUCLEOSIDE 5'-PHOSPHATE N-HYDROLASE 1"/>
    <property type="match status" value="1"/>
</dbReference>
<reference evidence="1 2" key="1">
    <citation type="submission" date="2020-07" db="EMBL/GenBank/DDBJ databases">
        <authorList>
            <person name="Feng X."/>
        </authorList>
    </citation>
    <scope>NUCLEOTIDE SEQUENCE [LARGE SCALE GENOMIC DNA]</scope>
    <source>
        <strain evidence="1 2">JCM23202</strain>
    </source>
</reference>
<dbReference type="RefSeq" id="WP_185660552.1">
    <property type="nucleotide sequence ID" value="NZ_CAWPOO010000012.1"/>
</dbReference>
<dbReference type="InterPro" id="IPR007710">
    <property type="entry name" value="Nucleoside_deoxyribTrfase"/>
</dbReference>
<keyword evidence="2" id="KW-1185">Reference proteome</keyword>
<dbReference type="EMBL" id="JACHVC010000012">
    <property type="protein sequence ID" value="MBC2606685.1"/>
    <property type="molecule type" value="Genomic_DNA"/>
</dbReference>
<dbReference type="SUPFAM" id="SSF52309">
    <property type="entry name" value="N-(deoxy)ribosyltransferase-like"/>
    <property type="match status" value="1"/>
</dbReference>
<dbReference type="AlphaFoldDB" id="A0A7X1B6R6"/>
<dbReference type="GO" id="GO:0009159">
    <property type="term" value="P:deoxyribonucleoside monophosphate catabolic process"/>
    <property type="evidence" value="ECO:0007669"/>
    <property type="project" value="TreeGrafter"/>
</dbReference>
<dbReference type="Proteomes" id="UP000526501">
    <property type="component" value="Unassembled WGS sequence"/>
</dbReference>